<evidence type="ECO:0000313" key="1">
    <source>
        <dbReference type="EMBL" id="PQD93727.1"/>
    </source>
</evidence>
<comment type="caution">
    <text evidence="1">The sequence shown here is derived from an EMBL/GenBank/DDBJ whole genome shotgun (WGS) entry which is preliminary data.</text>
</comment>
<dbReference type="Proteomes" id="UP000239663">
    <property type="component" value="Unassembled WGS sequence"/>
</dbReference>
<organism evidence="1 2">
    <name type="scientific">Pradoshia eiseniae</name>
    <dbReference type="NCBI Taxonomy" id="2064768"/>
    <lineage>
        <taxon>Bacteria</taxon>
        <taxon>Bacillati</taxon>
        <taxon>Bacillota</taxon>
        <taxon>Bacilli</taxon>
        <taxon>Bacillales</taxon>
        <taxon>Bacillaceae</taxon>
        <taxon>Pradoshia</taxon>
    </lineage>
</organism>
<reference evidence="1 2" key="1">
    <citation type="submission" date="2017-12" db="EMBL/GenBank/DDBJ databases">
        <title>Taxonomic description and draft genome of Pradoshia cofamensis Gen. nov., sp. nov., a thermotolerant bacillale isolated from anterior gut of earthworm Eisenia fetida.</title>
        <authorList>
            <person name="Saha T."/>
            <person name="Chakraborty R."/>
        </authorList>
    </citation>
    <scope>NUCLEOTIDE SEQUENCE [LARGE SCALE GENOMIC DNA]</scope>
    <source>
        <strain evidence="1 2">EAG3</strain>
    </source>
</reference>
<sequence length="193" mass="21303">MLLLLAAVVSGCNVSEASGGSTVIKVSENTDRQQAFTDLGLVSVLDFDVTWQDADETELVIWAEQYKGGKLDTEQIISFTTYSEEAKKKGHLGMGIVDAEDAPPMIVAYALESSMRVALEGKIDHSNAFYGWSSIDDEKVKLEIGKTYTIGAYRVSSGASIRTYNLQSEDEVKKMMKEDRTGFLLKVKLEKKQ</sequence>
<keyword evidence="2" id="KW-1185">Reference proteome</keyword>
<proteinExistence type="predicted"/>
<dbReference type="EMBL" id="PKOZ01000025">
    <property type="protein sequence ID" value="PQD93727.1"/>
    <property type="molecule type" value="Genomic_DNA"/>
</dbReference>
<gene>
    <name evidence="1" type="ORF">CYL18_18295</name>
</gene>
<protein>
    <submittedName>
        <fullName evidence="1">Uncharacterized protein</fullName>
    </submittedName>
</protein>
<accession>A0A2S7MVF3</accession>
<dbReference type="AlphaFoldDB" id="A0A2S7MVF3"/>
<name>A0A2S7MVF3_9BACI</name>
<evidence type="ECO:0000313" key="2">
    <source>
        <dbReference type="Proteomes" id="UP000239663"/>
    </source>
</evidence>